<accession>A0A926RWI6</accession>
<name>A0A926RWI6_9BACI</name>
<gene>
    <name evidence="1" type="ORF">IC621_03065</name>
</gene>
<protein>
    <submittedName>
        <fullName evidence="1">Uncharacterized protein</fullName>
    </submittedName>
</protein>
<dbReference type="EMBL" id="JACXAI010000002">
    <property type="protein sequence ID" value="MBD1379202.1"/>
    <property type="molecule type" value="Genomic_DNA"/>
</dbReference>
<organism evidence="1 2">
    <name type="scientific">Metabacillus arenae</name>
    <dbReference type="NCBI Taxonomy" id="2771434"/>
    <lineage>
        <taxon>Bacteria</taxon>
        <taxon>Bacillati</taxon>
        <taxon>Bacillota</taxon>
        <taxon>Bacilli</taxon>
        <taxon>Bacillales</taxon>
        <taxon>Bacillaceae</taxon>
        <taxon>Metabacillus</taxon>
    </lineage>
</organism>
<proteinExistence type="predicted"/>
<dbReference type="RefSeq" id="WP_191155592.1">
    <property type="nucleotide sequence ID" value="NZ_JACXAI010000002.1"/>
</dbReference>
<dbReference type="Proteomes" id="UP000626844">
    <property type="component" value="Unassembled WGS sequence"/>
</dbReference>
<sequence length="278" mass="32740">MQNDRQICSGDCKKEKNLTEFYASSSPFHSRTGKLHVCKQCIWDRVNNQNENIDLIKDTLRMLDKPYLGGLWQTSIQESEKANKDIFKTYMKNLGMRQYRELMWKDSDSIKSNHYENEKDSETSNNEELVKKWGRGNSDSDLEYLENFFFEYSHNYATDTPVQINLYKNIGKVHLQAEKALANSNIKEFKDLMELSSKLHNDGNIKPIQSTGANDDKGLSTYGLWIKTVEQEEPCEHFESKPIYEDFDKLKKYINDWFVRPFKNIFNISKDFNVRDDD</sequence>
<keyword evidence="2" id="KW-1185">Reference proteome</keyword>
<comment type="caution">
    <text evidence="1">The sequence shown here is derived from an EMBL/GenBank/DDBJ whole genome shotgun (WGS) entry which is preliminary data.</text>
</comment>
<reference evidence="1" key="1">
    <citation type="submission" date="2020-09" db="EMBL/GenBank/DDBJ databases">
        <title>A novel bacterium of genus Bacillus, isolated from South China Sea.</title>
        <authorList>
            <person name="Huang H."/>
            <person name="Mo K."/>
            <person name="Hu Y."/>
        </authorList>
    </citation>
    <scope>NUCLEOTIDE SEQUENCE</scope>
    <source>
        <strain evidence="1">IB182487</strain>
    </source>
</reference>
<dbReference type="AlphaFoldDB" id="A0A926RWI6"/>
<evidence type="ECO:0000313" key="2">
    <source>
        <dbReference type="Proteomes" id="UP000626844"/>
    </source>
</evidence>
<evidence type="ECO:0000313" key="1">
    <source>
        <dbReference type="EMBL" id="MBD1379202.1"/>
    </source>
</evidence>